<accession>A0ABR4CCV2</accession>
<dbReference type="SUPFAM" id="SSF53474">
    <property type="entry name" value="alpha/beta-Hydrolases"/>
    <property type="match status" value="1"/>
</dbReference>
<dbReference type="EMBL" id="JAZHXI010000010">
    <property type="protein sequence ID" value="KAL2067296.1"/>
    <property type="molecule type" value="Genomic_DNA"/>
</dbReference>
<dbReference type="InterPro" id="IPR054471">
    <property type="entry name" value="GPIID_WHD"/>
</dbReference>
<comment type="caution">
    <text evidence="5">The sequence shown here is derived from an EMBL/GenBank/DDBJ whole genome shotgun (WGS) entry which is preliminary data.</text>
</comment>
<feature type="compositionally biased region" description="Polar residues" evidence="2">
    <location>
        <begin position="1"/>
        <end position="10"/>
    </location>
</feature>
<evidence type="ECO:0000256" key="2">
    <source>
        <dbReference type="SAM" id="MobiDB-lite"/>
    </source>
</evidence>
<sequence length="831" mass="93617">MRQAFKSQFPSRRGKRKQVGADITTDETSPGPLVVAGEAEAAGVELPVADSASLPEALYSTAGNYGMKIVAQPTAGVFVDLDIVFVHGLTGNRITTWTHKNKTFWPKELANDITTARIMTFGYDADVLALFGMAGSNNLSDNGKGLAFAISDIHRACRDRPIILIAHSLGGLLRRTNITILDPLKPASEVLQATQQAFQSLVPTLGRQISIHCFYEEKPGFGTGFIVDKHSAVLAQYPNSGINSNHVDMTKFTGRDDDNYQKVLGRLWHCMELLSAAEDGSEPHPDKQGTLGAILSPRTQTNNFSGSGPSFGNVGTMGDFNYHAGEDVMDKCLPLLRGSSEYKQDKDRNPIHTEGTCQWVLGHESFKKWQRCMNSAILLITANAGCGKSVLSRFLVDQELQGTEKRITCYFFFKDDRLERRSATRALCVLLHQIATQNISLRKHIVQSYKENGDVMFESMEVLWSTLLSISQDPHAGEIICILDALDECQEDDLDSLLRTLCQFYEISYANSHARLKFLLTSRSYDFVETYFRKLRLIHPEVHLKGEDETGQIEKEIVIAIQASVEDLQAYLQLDTNDVLSLERHFTKMTHWTYLWLSLVIRMIRYSKDLELRTEAGREALFSTMPTSVDDAYTAMLDKVEDKPRAWKLLKIVCAATQPLSPQELYIALRISGNDTTYDRLHKPSATFCETFIRDACGLFVTIMDHKIYLLHQTAKEFLMTTDPTPRLDIDDDFDGAWNGFISIRNSHSVLAYSCMRYLCLQDLFENQTLYNEVENEYSIYGEACEQQYLDVPSPGGDHPPLGMEKEAAYTYAAEKRRELRETTDRNIYLL</sequence>
<evidence type="ECO:0000256" key="1">
    <source>
        <dbReference type="ARBA" id="ARBA00022737"/>
    </source>
</evidence>
<keyword evidence="1" id="KW-0677">Repeat</keyword>
<dbReference type="Gene3D" id="3.40.50.300">
    <property type="entry name" value="P-loop containing nucleotide triphosphate hydrolases"/>
    <property type="match status" value="1"/>
</dbReference>
<reference evidence="5 6" key="1">
    <citation type="journal article" date="2024" name="Commun. Biol.">
        <title>Comparative genomic analysis of thermophilic fungi reveals convergent evolutionary adaptations and gene losses.</title>
        <authorList>
            <person name="Steindorff A.S."/>
            <person name="Aguilar-Pontes M.V."/>
            <person name="Robinson A.J."/>
            <person name="Andreopoulos B."/>
            <person name="LaButti K."/>
            <person name="Kuo A."/>
            <person name="Mondo S."/>
            <person name="Riley R."/>
            <person name="Otillar R."/>
            <person name="Haridas S."/>
            <person name="Lipzen A."/>
            <person name="Grimwood J."/>
            <person name="Schmutz J."/>
            <person name="Clum A."/>
            <person name="Reid I.D."/>
            <person name="Moisan M.C."/>
            <person name="Butler G."/>
            <person name="Nguyen T.T.M."/>
            <person name="Dewar K."/>
            <person name="Conant G."/>
            <person name="Drula E."/>
            <person name="Henrissat B."/>
            <person name="Hansel C."/>
            <person name="Singer S."/>
            <person name="Hutchinson M.I."/>
            <person name="de Vries R.P."/>
            <person name="Natvig D.O."/>
            <person name="Powell A.J."/>
            <person name="Tsang A."/>
            <person name="Grigoriev I.V."/>
        </authorList>
    </citation>
    <scope>NUCLEOTIDE SEQUENCE [LARGE SCALE GENOMIC DNA]</scope>
    <source>
        <strain evidence="5 6">CBS 494.80</strain>
    </source>
</reference>
<evidence type="ECO:0000259" key="3">
    <source>
        <dbReference type="Pfam" id="PF22939"/>
    </source>
</evidence>
<evidence type="ECO:0000313" key="5">
    <source>
        <dbReference type="EMBL" id="KAL2067296.1"/>
    </source>
</evidence>
<feature type="domain" description="Nephrocystin 3-like N-terminal" evidence="4">
    <location>
        <begin position="355"/>
        <end position="523"/>
    </location>
</feature>
<dbReference type="Pfam" id="PF22939">
    <property type="entry name" value="WHD_GPIID"/>
    <property type="match status" value="1"/>
</dbReference>
<evidence type="ECO:0000313" key="6">
    <source>
        <dbReference type="Proteomes" id="UP001595075"/>
    </source>
</evidence>
<dbReference type="InterPro" id="IPR029058">
    <property type="entry name" value="AB_hydrolase_fold"/>
</dbReference>
<keyword evidence="6" id="KW-1185">Reference proteome</keyword>
<gene>
    <name evidence="5" type="ORF">VTL71DRAFT_1720</name>
</gene>
<proteinExistence type="predicted"/>
<feature type="region of interest" description="Disordered" evidence="2">
    <location>
        <begin position="1"/>
        <end position="32"/>
    </location>
</feature>
<dbReference type="Proteomes" id="UP001595075">
    <property type="component" value="Unassembled WGS sequence"/>
</dbReference>
<protein>
    <submittedName>
        <fullName evidence="5">Uncharacterized protein</fullName>
    </submittedName>
</protein>
<name>A0ABR4CCV2_9HELO</name>
<organism evidence="5 6">
    <name type="scientific">Oculimacula yallundae</name>
    <dbReference type="NCBI Taxonomy" id="86028"/>
    <lineage>
        <taxon>Eukaryota</taxon>
        <taxon>Fungi</taxon>
        <taxon>Dikarya</taxon>
        <taxon>Ascomycota</taxon>
        <taxon>Pezizomycotina</taxon>
        <taxon>Leotiomycetes</taxon>
        <taxon>Helotiales</taxon>
        <taxon>Ploettnerulaceae</taxon>
        <taxon>Oculimacula</taxon>
    </lineage>
</organism>
<dbReference type="Gene3D" id="3.40.50.1820">
    <property type="entry name" value="alpha/beta hydrolase"/>
    <property type="match status" value="1"/>
</dbReference>
<feature type="domain" description="GPI inositol-deacylase winged helix" evidence="3">
    <location>
        <begin position="635"/>
        <end position="722"/>
    </location>
</feature>
<dbReference type="InterPro" id="IPR027417">
    <property type="entry name" value="P-loop_NTPase"/>
</dbReference>
<evidence type="ECO:0000259" key="4">
    <source>
        <dbReference type="Pfam" id="PF24883"/>
    </source>
</evidence>
<dbReference type="InterPro" id="IPR056884">
    <property type="entry name" value="NPHP3-like_N"/>
</dbReference>
<dbReference type="PANTHER" id="PTHR10039">
    <property type="entry name" value="AMELOGENIN"/>
    <property type="match status" value="1"/>
</dbReference>
<dbReference type="Pfam" id="PF24883">
    <property type="entry name" value="NPHP3_N"/>
    <property type="match status" value="1"/>
</dbReference>